<sequence>MFNKINRTTRQDPHPGLIIASHHFSEPYPLVNEIDLLSLVTIDLLNQFVYPTFTGYGKFTITFTLKRSYGEEIAFTLGPAIPLTYQDCNLIPMSDVYANIYRCIKKYDEIYDGDCIVRVMIRVYLDGKKKDCPAISYDERDRILSSIIQAGLSETEPLKARNMQYQTLMIDDVHKPYAAGLLMIRPADEINDHIMIDTYFSEDYSIILDSFEERSEKQSMTINKKLLFCFRDSLNLLPGKLDALAKNLCPGLGVKGSIPYDEITLSNLASMKERVLDYMKQDIRLLGGVMQKAQEIYWKLYKVNIVSKITLSSLALTIFRMRYYDASNWPIHIPSKNEDIFIRRAYYGGHADAYKPHGKNLYFYDVNSLYPFIMKEFPMPGGVPVWNGNLGGKDLDSLFGFIEAYVECPKTIKKPFLPYRDKNKTLIFPTGEFVGVYYSEELKYARSIGYTVIPISGYLFEKKVSPFKDFVSSMFESRLDAKKSGNEALSFVYKILMNSLYGRFGINPNSIAQLPRSAMKIDTNI</sequence>
<evidence type="ECO:0000256" key="7">
    <source>
        <dbReference type="ARBA" id="ARBA00023125"/>
    </source>
</evidence>
<dbReference type="EC" id="2.7.7.7" evidence="2"/>
<keyword evidence="6" id="KW-0239">DNA-directed DNA polymerase</keyword>
<organism evidence="11 12">
    <name type="scientific">Canavalia gladiata</name>
    <name type="common">Sword bean</name>
    <name type="synonym">Dolichos gladiatus</name>
    <dbReference type="NCBI Taxonomy" id="3824"/>
    <lineage>
        <taxon>Eukaryota</taxon>
        <taxon>Viridiplantae</taxon>
        <taxon>Streptophyta</taxon>
        <taxon>Embryophyta</taxon>
        <taxon>Tracheophyta</taxon>
        <taxon>Spermatophyta</taxon>
        <taxon>Magnoliopsida</taxon>
        <taxon>eudicotyledons</taxon>
        <taxon>Gunneridae</taxon>
        <taxon>Pentapetalae</taxon>
        <taxon>rosids</taxon>
        <taxon>fabids</taxon>
        <taxon>Fabales</taxon>
        <taxon>Fabaceae</taxon>
        <taxon>Papilionoideae</taxon>
        <taxon>50 kb inversion clade</taxon>
        <taxon>NPAAA clade</taxon>
        <taxon>indigoferoid/millettioid clade</taxon>
        <taxon>Phaseoleae</taxon>
        <taxon>Canavalia</taxon>
    </lineage>
</organism>
<keyword evidence="4" id="KW-0548">Nucleotidyltransferase</keyword>
<dbReference type="SUPFAM" id="SSF53098">
    <property type="entry name" value="Ribonuclease H-like"/>
    <property type="match status" value="1"/>
</dbReference>
<dbReference type="PANTHER" id="PTHR33568">
    <property type="entry name" value="DNA POLYMERASE"/>
    <property type="match status" value="1"/>
</dbReference>
<evidence type="ECO:0000256" key="3">
    <source>
        <dbReference type="ARBA" id="ARBA00022679"/>
    </source>
</evidence>
<keyword evidence="3" id="KW-0808">Transferase</keyword>
<dbReference type="InterPro" id="IPR004868">
    <property type="entry name" value="DNA-dir_DNA_pol_B_mt/vir"/>
</dbReference>
<evidence type="ECO:0000313" key="10">
    <source>
        <dbReference type="EMBL" id="KAK7298427.1"/>
    </source>
</evidence>
<evidence type="ECO:0000256" key="5">
    <source>
        <dbReference type="ARBA" id="ARBA00022705"/>
    </source>
</evidence>
<reference evidence="11 12" key="1">
    <citation type="submission" date="2024-01" db="EMBL/GenBank/DDBJ databases">
        <title>The genomes of 5 underutilized Papilionoideae crops provide insights into root nodulation and disease resistanc.</title>
        <authorList>
            <person name="Jiang F."/>
        </authorList>
    </citation>
    <scope>NUCLEOTIDE SEQUENCE [LARGE SCALE GENOMIC DNA]</scope>
    <source>
        <strain evidence="11">LVBAO_FW01</strain>
        <tissue evidence="11">Leaves</tissue>
    </source>
</reference>
<evidence type="ECO:0000256" key="1">
    <source>
        <dbReference type="ARBA" id="ARBA00005755"/>
    </source>
</evidence>
<dbReference type="InterPro" id="IPR023211">
    <property type="entry name" value="DNA_pol_palm_dom_sf"/>
</dbReference>
<dbReference type="GO" id="GO:0000166">
    <property type="term" value="F:nucleotide binding"/>
    <property type="evidence" value="ECO:0007669"/>
    <property type="project" value="InterPro"/>
</dbReference>
<accession>A0AAN9JIZ9</accession>
<dbReference type="Pfam" id="PF03175">
    <property type="entry name" value="DNA_pol_B_2"/>
    <property type="match status" value="1"/>
</dbReference>
<comment type="similarity">
    <text evidence="1">Belongs to the DNA polymerase type-B family.</text>
</comment>
<feature type="domain" description="DNA-directed DNA polymerase family B mitochondria/virus" evidence="9">
    <location>
        <begin position="192"/>
        <end position="510"/>
    </location>
</feature>
<evidence type="ECO:0000259" key="9">
    <source>
        <dbReference type="Pfam" id="PF03175"/>
    </source>
</evidence>
<keyword evidence="7" id="KW-0238">DNA-binding</keyword>
<dbReference type="SUPFAM" id="SSF56672">
    <property type="entry name" value="DNA/RNA polymerases"/>
    <property type="match status" value="1"/>
</dbReference>
<gene>
    <name evidence="11" type="ORF">VNO77_46289</name>
    <name evidence="10" type="ORF">VNO77_46887</name>
</gene>
<dbReference type="PANTHER" id="PTHR33568:SF3">
    <property type="entry name" value="DNA-DIRECTED DNA POLYMERASE"/>
    <property type="match status" value="1"/>
</dbReference>
<name>A0AAN9JIZ9_CANGL</name>
<evidence type="ECO:0000256" key="2">
    <source>
        <dbReference type="ARBA" id="ARBA00012417"/>
    </source>
</evidence>
<dbReference type="Proteomes" id="UP001367508">
    <property type="component" value="Unassembled WGS sequence"/>
</dbReference>
<dbReference type="EMBL" id="JAYMYQ010000028">
    <property type="protein sequence ID" value="KAK7298427.1"/>
    <property type="molecule type" value="Genomic_DNA"/>
</dbReference>
<evidence type="ECO:0000313" key="11">
    <source>
        <dbReference type="EMBL" id="KAK7298966.1"/>
    </source>
</evidence>
<dbReference type="Gene3D" id="1.10.287.690">
    <property type="entry name" value="Helix hairpin bin"/>
    <property type="match status" value="1"/>
</dbReference>
<dbReference type="EMBL" id="JAYMYQ010000023">
    <property type="protein sequence ID" value="KAK7298966.1"/>
    <property type="molecule type" value="Genomic_DNA"/>
</dbReference>
<evidence type="ECO:0000313" key="12">
    <source>
        <dbReference type="Proteomes" id="UP001367508"/>
    </source>
</evidence>
<comment type="catalytic activity">
    <reaction evidence="8">
        <text>DNA(n) + a 2'-deoxyribonucleoside 5'-triphosphate = DNA(n+1) + diphosphate</text>
        <dbReference type="Rhea" id="RHEA:22508"/>
        <dbReference type="Rhea" id="RHEA-COMP:17339"/>
        <dbReference type="Rhea" id="RHEA-COMP:17340"/>
        <dbReference type="ChEBI" id="CHEBI:33019"/>
        <dbReference type="ChEBI" id="CHEBI:61560"/>
        <dbReference type="ChEBI" id="CHEBI:173112"/>
        <dbReference type="EC" id="2.7.7.7"/>
    </reaction>
</comment>
<dbReference type="GO" id="GO:0003677">
    <property type="term" value="F:DNA binding"/>
    <property type="evidence" value="ECO:0007669"/>
    <property type="project" value="UniProtKB-KW"/>
</dbReference>
<dbReference type="InterPro" id="IPR036397">
    <property type="entry name" value="RNaseH_sf"/>
</dbReference>
<comment type="caution">
    <text evidence="11">The sequence shown here is derived from an EMBL/GenBank/DDBJ whole genome shotgun (WGS) entry which is preliminary data.</text>
</comment>
<dbReference type="Gene3D" id="3.90.1600.10">
    <property type="entry name" value="Palm domain of DNA polymerase"/>
    <property type="match status" value="1"/>
</dbReference>
<dbReference type="Gene3D" id="3.30.420.10">
    <property type="entry name" value="Ribonuclease H-like superfamily/Ribonuclease H"/>
    <property type="match status" value="1"/>
</dbReference>
<dbReference type="AlphaFoldDB" id="A0AAN9JIZ9"/>
<evidence type="ECO:0000256" key="4">
    <source>
        <dbReference type="ARBA" id="ARBA00022695"/>
    </source>
</evidence>
<dbReference type="InterPro" id="IPR012337">
    <property type="entry name" value="RNaseH-like_sf"/>
</dbReference>
<keyword evidence="12" id="KW-1185">Reference proteome</keyword>
<keyword evidence="5" id="KW-0235">DNA replication</keyword>
<dbReference type="GO" id="GO:0006260">
    <property type="term" value="P:DNA replication"/>
    <property type="evidence" value="ECO:0007669"/>
    <property type="project" value="UniProtKB-KW"/>
</dbReference>
<evidence type="ECO:0000256" key="6">
    <source>
        <dbReference type="ARBA" id="ARBA00022932"/>
    </source>
</evidence>
<protein>
    <recommendedName>
        <fullName evidence="2">DNA-directed DNA polymerase</fullName>
        <ecNumber evidence="2">2.7.7.7</ecNumber>
    </recommendedName>
</protein>
<dbReference type="GO" id="GO:0003887">
    <property type="term" value="F:DNA-directed DNA polymerase activity"/>
    <property type="evidence" value="ECO:0007669"/>
    <property type="project" value="UniProtKB-KW"/>
</dbReference>
<proteinExistence type="inferred from homology"/>
<dbReference type="InterPro" id="IPR043502">
    <property type="entry name" value="DNA/RNA_pol_sf"/>
</dbReference>
<evidence type="ECO:0000256" key="8">
    <source>
        <dbReference type="ARBA" id="ARBA00049244"/>
    </source>
</evidence>